<organism evidence="9 10">
    <name type="scientific">Sorangium cellulosum</name>
    <name type="common">Polyangium cellulosum</name>
    <dbReference type="NCBI Taxonomy" id="56"/>
    <lineage>
        <taxon>Bacteria</taxon>
        <taxon>Pseudomonadati</taxon>
        <taxon>Myxococcota</taxon>
        <taxon>Polyangia</taxon>
        <taxon>Polyangiales</taxon>
        <taxon>Polyangiaceae</taxon>
        <taxon>Sorangium</taxon>
    </lineage>
</organism>
<evidence type="ECO:0000256" key="2">
    <source>
        <dbReference type="ARBA" id="ARBA00009209"/>
    </source>
</evidence>
<evidence type="ECO:0000256" key="1">
    <source>
        <dbReference type="ARBA" id="ARBA00000966"/>
    </source>
</evidence>
<evidence type="ECO:0000256" key="4">
    <source>
        <dbReference type="ARBA" id="ARBA00022801"/>
    </source>
</evidence>
<dbReference type="AlphaFoldDB" id="A0A4V0NE07"/>
<feature type="signal peptide" evidence="8">
    <location>
        <begin position="1"/>
        <end position="21"/>
    </location>
</feature>
<keyword evidence="8" id="KW-0732">Signal</keyword>
<evidence type="ECO:0000313" key="10">
    <source>
        <dbReference type="Proteomes" id="UP000295781"/>
    </source>
</evidence>
<evidence type="ECO:0000256" key="6">
    <source>
        <dbReference type="ARBA" id="ARBA00023295"/>
    </source>
</evidence>
<keyword evidence="4 9" id="KW-0378">Hydrolase</keyword>
<evidence type="ECO:0000256" key="8">
    <source>
        <dbReference type="SAM" id="SignalP"/>
    </source>
</evidence>
<evidence type="ECO:0000256" key="7">
    <source>
        <dbReference type="ARBA" id="ARBA00023326"/>
    </source>
</evidence>
<keyword evidence="7" id="KW-0119">Carbohydrate metabolism</keyword>
<comment type="similarity">
    <text evidence="2">Belongs to the glycosyl hydrolase 8 (cellulase D) family.</text>
</comment>
<dbReference type="OrthoDB" id="5492581at2"/>
<dbReference type="GO" id="GO:0030245">
    <property type="term" value="P:cellulose catabolic process"/>
    <property type="evidence" value="ECO:0007669"/>
    <property type="project" value="UniProtKB-KW"/>
</dbReference>
<evidence type="ECO:0000256" key="5">
    <source>
        <dbReference type="ARBA" id="ARBA00023001"/>
    </source>
</evidence>
<proteinExistence type="inferred from homology"/>
<dbReference type="GO" id="GO:0008810">
    <property type="term" value="F:cellulase activity"/>
    <property type="evidence" value="ECO:0007669"/>
    <property type="project" value="UniProtKB-EC"/>
</dbReference>
<feature type="chain" id="PRO_5020442309" description="cellulase" evidence="8">
    <location>
        <begin position="22"/>
        <end position="424"/>
    </location>
</feature>
<dbReference type="Gene3D" id="1.50.10.10">
    <property type="match status" value="1"/>
</dbReference>
<dbReference type="Proteomes" id="UP000295781">
    <property type="component" value="Chromosome"/>
</dbReference>
<accession>A0A4V0NE07</accession>
<dbReference type="EC" id="3.2.1.4" evidence="3"/>
<dbReference type="PRINTS" id="PR00735">
    <property type="entry name" value="GLHYDRLASE8"/>
</dbReference>
<sequence>MRCPALLRWLRGAFRTCCVCAALCVVPAAGCGTTVDSLGHDRPRESDDLRPLSGPDEYPNALRDVLGLTDEEIADRLDASFDQLFYGDPENEAIYVEVGDDQAYIEDVYHGDVRTEGIGYGMLIAVQLDKRDEFDRLWRYTKSELEFTSGPGEGYFLSKCDAWNGPVPCADPFGQQQIAMALLLAHGRWGSDTGSIDYGADALSVLEVMRYKEEQNGGVVDGVTNTFDTSTKLAFDFPHVASSKLTRPSNEMPAYYELWAQATGDPFWYEAAASAREYWKRVAHPTTGLTPVRAYFDGSPVLGADFFGSESYRTQLNMAIDHLWFGTEPWLVEHADRLLAFFSGQGIDKYVASYTLDGKAMVGGQMAALVTVNGVTGLVATTEERAAFIEAAWNEELQVGDARYYPGLLHLVALLTLSGQFRVY</sequence>
<dbReference type="Pfam" id="PF01270">
    <property type="entry name" value="Glyco_hydro_8"/>
    <property type="match status" value="1"/>
</dbReference>
<dbReference type="InterPro" id="IPR008928">
    <property type="entry name" value="6-hairpin_glycosidase_sf"/>
</dbReference>
<dbReference type="SUPFAM" id="SSF48208">
    <property type="entry name" value="Six-hairpin glycosidases"/>
    <property type="match status" value="1"/>
</dbReference>
<keyword evidence="5" id="KW-0136">Cellulose degradation</keyword>
<dbReference type="InterPro" id="IPR002037">
    <property type="entry name" value="Glyco_hydro_8"/>
</dbReference>
<keyword evidence="7" id="KW-0624">Polysaccharide degradation</keyword>
<gene>
    <name evidence="9" type="ORF">SOCEGT47_050500</name>
</gene>
<reference evidence="9 10" key="1">
    <citation type="submission" date="2015-09" db="EMBL/GenBank/DDBJ databases">
        <title>Sorangium comparison.</title>
        <authorList>
            <person name="Zaburannyi N."/>
            <person name="Bunk B."/>
            <person name="Overmann J."/>
            <person name="Mueller R."/>
        </authorList>
    </citation>
    <scope>NUCLEOTIDE SEQUENCE [LARGE SCALE GENOMIC DNA]</scope>
    <source>
        <strain evidence="9 10">So ceGT47</strain>
    </source>
</reference>
<dbReference type="EMBL" id="CP012670">
    <property type="protein sequence ID" value="AUX24512.1"/>
    <property type="molecule type" value="Genomic_DNA"/>
</dbReference>
<comment type="catalytic activity">
    <reaction evidence="1">
        <text>Endohydrolysis of (1-&gt;4)-beta-D-glucosidic linkages in cellulose, lichenin and cereal beta-D-glucans.</text>
        <dbReference type="EC" id="3.2.1.4"/>
    </reaction>
</comment>
<name>A0A4V0NE07_SORCE</name>
<keyword evidence="6" id="KW-0326">Glycosidase</keyword>
<protein>
    <recommendedName>
        <fullName evidence="3">cellulase</fullName>
        <ecNumber evidence="3">3.2.1.4</ecNumber>
    </recommendedName>
</protein>
<dbReference type="InterPro" id="IPR012341">
    <property type="entry name" value="6hp_glycosidase-like_sf"/>
</dbReference>
<evidence type="ECO:0000313" key="9">
    <source>
        <dbReference type="EMBL" id="AUX24512.1"/>
    </source>
</evidence>
<evidence type="ECO:0000256" key="3">
    <source>
        <dbReference type="ARBA" id="ARBA00012601"/>
    </source>
</evidence>